<dbReference type="EMBL" id="JAUIQD010000005">
    <property type="protein sequence ID" value="KAK3349287.1"/>
    <property type="molecule type" value="Genomic_DNA"/>
</dbReference>
<gene>
    <name evidence="3" type="ORF">B0T25DRAFT_569938</name>
</gene>
<feature type="compositionally biased region" description="Basic and acidic residues" evidence="2">
    <location>
        <begin position="207"/>
        <end position="222"/>
    </location>
</feature>
<sequence>MVSTRRRPKAMAPAPAPTTDESSSSDNSIPAVIRLRPKYSVPTASRYLRSSTEDSRLEPTPSRTNSEGKRKPRGSISTRPDKRRRGQPSQLNITRTRTLLGVRRQEEETGGVDGDDGEEDDSDVRFDSSVFNAVNGFTKPLNTTTHSTNSLVIDLHSSRRGGPGGKQGNNLNTIEESPQSSLQERPAYDAEHARVEDIEEEAYEEEAEKKGHYGEGEDKDEGKDDDMEEDEDEGLFTDPTPTHVSLRSPELGFISPRLPPAPARGDIYDISSDEESANSTNSIPVPGPGLPAARQTVNDLTKSFQSKSTGSFSNQVPPAPHRHAPPFTASSAALSHGRHTRSRTTHPNASGVVSRTALGVAPEAHSPAAPVAALREFGSEDSHDDHYEEDEVQEYYPRTPEQDDSLFIQPPSNVAFEPTVEVSSKYITEMRNLMGRPGWTGLGKDWENTLIQNQAEVEETPVVTKVGVALFKYLCRLKEEFYKAPKAPELPHQNQWLLEQDTVLRKYITEIGKIITKIREDHLAVIDDSDRSSNNNLKLRRALVMDLLKCVIPALVQVLWSALSLGGVEDEDGSDTADLFTGRVFMASTLQYLVQATGWIRSLETVLRLELEVRPLGDPDPSPSATTQSRKKLSRPATISKNRGLLSLIITLWDQELRDAAAKLDENANISLDAETRIEEMKRREKEEKKRRARVEKEELEESQRKWEASCVSMALLKQKPRPSEELWRKATMGTGFNPKLPTSSLTSAPSSAPSMSGALPSMAQRAPPQAENPVLVEHEPLSREDKQYLLDELRRTDRKGVNRFDLETLAEILDRTVEGIVREINLLKQGAIDLSQKRRLPPESWSIRKESWSIRKRAW</sequence>
<evidence type="ECO:0000256" key="1">
    <source>
        <dbReference type="SAM" id="Coils"/>
    </source>
</evidence>
<comment type="caution">
    <text evidence="3">The sequence shown here is derived from an EMBL/GenBank/DDBJ whole genome shotgun (WGS) entry which is preliminary data.</text>
</comment>
<feature type="compositionally biased region" description="Acidic residues" evidence="2">
    <location>
        <begin position="223"/>
        <end position="235"/>
    </location>
</feature>
<feature type="region of interest" description="Disordered" evidence="2">
    <location>
        <begin position="614"/>
        <end position="636"/>
    </location>
</feature>
<feature type="compositionally biased region" description="Polar residues" evidence="2">
    <location>
        <begin position="295"/>
        <end position="316"/>
    </location>
</feature>
<feature type="compositionally biased region" description="Low complexity" evidence="2">
    <location>
        <begin position="742"/>
        <end position="764"/>
    </location>
</feature>
<evidence type="ECO:0000256" key="2">
    <source>
        <dbReference type="SAM" id="MobiDB-lite"/>
    </source>
</evidence>
<protein>
    <submittedName>
        <fullName evidence="3">Uncharacterized protein</fullName>
    </submittedName>
</protein>
<feature type="region of interest" description="Disordered" evidence="2">
    <location>
        <begin position="734"/>
        <end position="771"/>
    </location>
</feature>
<feature type="compositionally biased region" description="Acidic residues" evidence="2">
    <location>
        <begin position="108"/>
        <end position="122"/>
    </location>
</feature>
<evidence type="ECO:0000313" key="3">
    <source>
        <dbReference type="EMBL" id="KAK3349287.1"/>
    </source>
</evidence>
<feature type="compositionally biased region" description="Polar residues" evidence="2">
    <location>
        <begin position="168"/>
        <end position="183"/>
    </location>
</feature>
<reference evidence="3" key="2">
    <citation type="submission" date="2023-06" db="EMBL/GenBank/DDBJ databases">
        <authorList>
            <consortium name="Lawrence Berkeley National Laboratory"/>
            <person name="Haridas S."/>
            <person name="Hensen N."/>
            <person name="Bonometti L."/>
            <person name="Westerberg I."/>
            <person name="Brannstrom I.O."/>
            <person name="Guillou S."/>
            <person name="Cros-Aarteil S."/>
            <person name="Calhoun S."/>
            <person name="Kuo A."/>
            <person name="Mondo S."/>
            <person name="Pangilinan J."/>
            <person name="Riley R."/>
            <person name="Labutti K."/>
            <person name="Andreopoulos B."/>
            <person name="Lipzen A."/>
            <person name="Chen C."/>
            <person name="Yanf M."/>
            <person name="Daum C."/>
            <person name="Ng V."/>
            <person name="Clum A."/>
            <person name="Steindorff A."/>
            <person name="Ohm R."/>
            <person name="Martin F."/>
            <person name="Silar P."/>
            <person name="Natvig D."/>
            <person name="Lalanne C."/>
            <person name="Gautier V."/>
            <person name="Ament-Velasquez S.L."/>
            <person name="Kruys A."/>
            <person name="Hutchinson M.I."/>
            <person name="Powell A.J."/>
            <person name="Barry K."/>
            <person name="Miller A.N."/>
            <person name="Grigoriev I.V."/>
            <person name="Debuchy R."/>
            <person name="Gladieux P."/>
            <person name="Thoren M.H."/>
            <person name="Johannesson H."/>
        </authorList>
    </citation>
    <scope>NUCLEOTIDE SEQUENCE</scope>
    <source>
        <strain evidence="3">CBS 955.72</strain>
    </source>
</reference>
<feature type="compositionally biased region" description="Acidic residues" evidence="2">
    <location>
        <begin position="197"/>
        <end position="206"/>
    </location>
</feature>
<feature type="coiled-coil region" evidence="1">
    <location>
        <begin position="671"/>
        <end position="710"/>
    </location>
</feature>
<organism evidence="3 4">
    <name type="scientific">Lasiosphaeria hispida</name>
    <dbReference type="NCBI Taxonomy" id="260671"/>
    <lineage>
        <taxon>Eukaryota</taxon>
        <taxon>Fungi</taxon>
        <taxon>Dikarya</taxon>
        <taxon>Ascomycota</taxon>
        <taxon>Pezizomycotina</taxon>
        <taxon>Sordariomycetes</taxon>
        <taxon>Sordariomycetidae</taxon>
        <taxon>Sordariales</taxon>
        <taxon>Lasiosphaeriaceae</taxon>
        <taxon>Lasiosphaeria</taxon>
    </lineage>
</organism>
<keyword evidence="1" id="KW-0175">Coiled coil</keyword>
<feature type="compositionally biased region" description="Polar residues" evidence="2">
    <location>
        <begin position="87"/>
        <end position="97"/>
    </location>
</feature>
<feature type="region of interest" description="Disordered" evidence="2">
    <location>
        <begin position="1"/>
        <end position="125"/>
    </location>
</feature>
<feature type="compositionally biased region" description="Basic and acidic residues" evidence="2">
    <location>
        <begin position="186"/>
        <end position="196"/>
    </location>
</feature>
<reference evidence="3" key="1">
    <citation type="journal article" date="2023" name="Mol. Phylogenet. Evol.">
        <title>Genome-scale phylogeny and comparative genomics of the fungal order Sordariales.</title>
        <authorList>
            <person name="Hensen N."/>
            <person name="Bonometti L."/>
            <person name="Westerberg I."/>
            <person name="Brannstrom I.O."/>
            <person name="Guillou S."/>
            <person name="Cros-Aarteil S."/>
            <person name="Calhoun S."/>
            <person name="Haridas S."/>
            <person name="Kuo A."/>
            <person name="Mondo S."/>
            <person name="Pangilinan J."/>
            <person name="Riley R."/>
            <person name="LaButti K."/>
            <person name="Andreopoulos B."/>
            <person name="Lipzen A."/>
            <person name="Chen C."/>
            <person name="Yan M."/>
            <person name="Daum C."/>
            <person name="Ng V."/>
            <person name="Clum A."/>
            <person name="Steindorff A."/>
            <person name="Ohm R.A."/>
            <person name="Martin F."/>
            <person name="Silar P."/>
            <person name="Natvig D.O."/>
            <person name="Lalanne C."/>
            <person name="Gautier V."/>
            <person name="Ament-Velasquez S.L."/>
            <person name="Kruys A."/>
            <person name="Hutchinson M.I."/>
            <person name="Powell A.J."/>
            <person name="Barry K."/>
            <person name="Miller A.N."/>
            <person name="Grigoriev I.V."/>
            <person name="Debuchy R."/>
            <person name="Gladieux P."/>
            <person name="Hiltunen Thoren M."/>
            <person name="Johannesson H."/>
        </authorList>
    </citation>
    <scope>NUCLEOTIDE SEQUENCE</scope>
    <source>
        <strain evidence="3">CBS 955.72</strain>
    </source>
</reference>
<accession>A0AAJ0HEB3</accession>
<feature type="region of interest" description="Disordered" evidence="2">
    <location>
        <begin position="155"/>
        <end position="349"/>
    </location>
</feature>
<feature type="compositionally biased region" description="Low complexity" evidence="2">
    <location>
        <begin position="10"/>
        <end position="19"/>
    </location>
</feature>
<dbReference type="Proteomes" id="UP001275084">
    <property type="component" value="Unassembled WGS sequence"/>
</dbReference>
<evidence type="ECO:0000313" key="4">
    <source>
        <dbReference type="Proteomes" id="UP001275084"/>
    </source>
</evidence>
<proteinExistence type="predicted"/>
<dbReference type="AlphaFoldDB" id="A0AAJ0HEB3"/>
<keyword evidence="4" id="KW-1185">Reference proteome</keyword>
<name>A0AAJ0HEB3_9PEZI</name>